<organism evidence="1 2">
    <name type="scientific">Panagrolaimus davidi</name>
    <dbReference type="NCBI Taxonomy" id="227884"/>
    <lineage>
        <taxon>Eukaryota</taxon>
        <taxon>Metazoa</taxon>
        <taxon>Ecdysozoa</taxon>
        <taxon>Nematoda</taxon>
        <taxon>Chromadorea</taxon>
        <taxon>Rhabditida</taxon>
        <taxon>Tylenchina</taxon>
        <taxon>Panagrolaimomorpha</taxon>
        <taxon>Panagrolaimoidea</taxon>
        <taxon>Panagrolaimidae</taxon>
        <taxon>Panagrolaimus</taxon>
    </lineage>
</organism>
<keyword evidence="1" id="KW-1185">Reference proteome</keyword>
<accession>A0A914QQP6</accession>
<protein>
    <submittedName>
        <fullName evidence="2">MATH domain-containing protein</fullName>
    </submittedName>
</protein>
<dbReference type="WBParaSite" id="PDA_v2.g5778.t1">
    <property type="protein sequence ID" value="PDA_v2.g5778.t1"/>
    <property type="gene ID" value="PDA_v2.g5778"/>
</dbReference>
<name>A0A914QQP6_9BILA</name>
<reference evidence="2" key="1">
    <citation type="submission" date="2022-11" db="UniProtKB">
        <authorList>
            <consortium name="WormBaseParasite"/>
        </authorList>
    </citation>
    <scope>IDENTIFICATION</scope>
</reference>
<proteinExistence type="predicted"/>
<evidence type="ECO:0000313" key="2">
    <source>
        <dbReference type="WBParaSite" id="PDA_v2.g5778.t1"/>
    </source>
</evidence>
<dbReference type="AlphaFoldDB" id="A0A914QQP6"/>
<evidence type="ECO:0000313" key="1">
    <source>
        <dbReference type="Proteomes" id="UP000887578"/>
    </source>
</evidence>
<sequence>MAEVSALTAVDDTKFYPVFLEYIIDRSQLFKNNSIPLESGNIDGIENTEWTLKMAQSFYNSPECEISFTVKTKIPLKCEVSFEIASGNKSVFQHFHDSINDSKIFAKSNLLTHGDLIKEFSCDEKLFLRIKAIFSYSIKEDQCIHGRTSLIQNSDFPKRLQNHGQKDFKFIVGNEFVEVSFVILF</sequence>
<dbReference type="Proteomes" id="UP000887578">
    <property type="component" value="Unplaced"/>
</dbReference>